<dbReference type="OrthoDB" id="3656901at2759"/>
<dbReference type="GeneID" id="63844642"/>
<comment type="caution">
    <text evidence="2">The sequence shown here is derived from an EMBL/GenBank/DDBJ whole genome shotgun (WGS) entry which is preliminary data.</text>
</comment>
<gene>
    <name evidence="2" type="ORF">K460DRAFT_251778</name>
</gene>
<evidence type="ECO:0000256" key="1">
    <source>
        <dbReference type="SAM" id="MobiDB-lite"/>
    </source>
</evidence>
<evidence type="ECO:0000313" key="3">
    <source>
        <dbReference type="Proteomes" id="UP000800039"/>
    </source>
</evidence>
<protein>
    <submittedName>
        <fullName evidence="2">Uncharacterized protein</fullName>
    </submittedName>
</protein>
<organism evidence="2 3">
    <name type="scientific">Cucurbitaria berberidis CBS 394.84</name>
    <dbReference type="NCBI Taxonomy" id="1168544"/>
    <lineage>
        <taxon>Eukaryota</taxon>
        <taxon>Fungi</taxon>
        <taxon>Dikarya</taxon>
        <taxon>Ascomycota</taxon>
        <taxon>Pezizomycotina</taxon>
        <taxon>Dothideomycetes</taxon>
        <taxon>Pleosporomycetidae</taxon>
        <taxon>Pleosporales</taxon>
        <taxon>Pleosporineae</taxon>
        <taxon>Cucurbitariaceae</taxon>
        <taxon>Cucurbitaria</taxon>
    </lineage>
</organism>
<dbReference type="EMBL" id="ML976614">
    <property type="protein sequence ID" value="KAF1850612.1"/>
    <property type="molecule type" value="Genomic_DNA"/>
</dbReference>
<feature type="region of interest" description="Disordered" evidence="1">
    <location>
        <begin position="43"/>
        <end position="67"/>
    </location>
</feature>
<dbReference type="AlphaFoldDB" id="A0A9P4LDQ1"/>
<dbReference type="Proteomes" id="UP000800039">
    <property type="component" value="Unassembled WGS sequence"/>
</dbReference>
<feature type="compositionally biased region" description="Polar residues" evidence="1">
    <location>
        <begin position="55"/>
        <end position="67"/>
    </location>
</feature>
<evidence type="ECO:0000313" key="2">
    <source>
        <dbReference type="EMBL" id="KAF1850612.1"/>
    </source>
</evidence>
<sequence>IQDGIAKLGAGTLFSAAPRWPWAARHTPCHDVIQGTCRIRRSGPLPGPSLLRRMTPQQSPSTISPFP</sequence>
<keyword evidence="3" id="KW-1185">Reference proteome</keyword>
<feature type="non-terminal residue" evidence="2">
    <location>
        <position position="1"/>
    </location>
</feature>
<reference evidence="2" key="1">
    <citation type="submission" date="2020-01" db="EMBL/GenBank/DDBJ databases">
        <authorList>
            <consortium name="DOE Joint Genome Institute"/>
            <person name="Haridas S."/>
            <person name="Albert R."/>
            <person name="Binder M."/>
            <person name="Bloem J."/>
            <person name="Labutti K."/>
            <person name="Salamov A."/>
            <person name="Andreopoulos B."/>
            <person name="Baker S.E."/>
            <person name="Barry K."/>
            <person name="Bills G."/>
            <person name="Bluhm B.H."/>
            <person name="Cannon C."/>
            <person name="Castanera R."/>
            <person name="Culley D.E."/>
            <person name="Daum C."/>
            <person name="Ezra D."/>
            <person name="Gonzalez J.B."/>
            <person name="Henrissat B."/>
            <person name="Kuo A."/>
            <person name="Liang C."/>
            <person name="Lipzen A."/>
            <person name="Lutzoni F."/>
            <person name="Magnuson J."/>
            <person name="Mondo S."/>
            <person name="Nolan M."/>
            <person name="Ohm R."/>
            <person name="Pangilinan J."/>
            <person name="Park H.-J."/>
            <person name="Ramirez L."/>
            <person name="Alfaro M."/>
            <person name="Sun H."/>
            <person name="Tritt A."/>
            <person name="Yoshinaga Y."/>
            <person name="Zwiers L.-H."/>
            <person name="Turgeon B.G."/>
            <person name="Goodwin S.B."/>
            <person name="Spatafora J.W."/>
            <person name="Crous P.W."/>
            <person name="Grigoriev I.V."/>
        </authorList>
    </citation>
    <scope>NUCLEOTIDE SEQUENCE</scope>
    <source>
        <strain evidence="2">CBS 394.84</strain>
    </source>
</reference>
<accession>A0A9P4LDQ1</accession>
<proteinExistence type="predicted"/>
<feature type="non-terminal residue" evidence="2">
    <location>
        <position position="67"/>
    </location>
</feature>
<dbReference type="RefSeq" id="XP_040793175.1">
    <property type="nucleotide sequence ID" value="XM_040927389.1"/>
</dbReference>
<name>A0A9P4LDQ1_9PLEO</name>